<dbReference type="AlphaFoldDB" id="A0A914N270"/>
<feature type="chain" id="PRO_5038023352" evidence="1">
    <location>
        <begin position="19"/>
        <end position="52"/>
    </location>
</feature>
<reference evidence="3" key="1">
    <citation type="submission" date="2022-11" db="UniProtKB">
        <authorList>
            <consortium name="WormBaseParasite"/>
        </authorList>
    </citation>
    <scope>IDENTIFICATION</scope>
</reference>
<evidence type="ECO:0000313" key="2">
    <source>
        <dbReference type="Proteomes" id="UP000887563"/>
    </source>
</evidence>
<feature type="signal peptide" evidence="1">
    <location>
        <begin position="1"/>
        <end position="18"/>
    </location>
</feature>
<keyword evidence="2" id="KW-1185">Reference proteome</keyword>
<proteinExistence type="predicted"/>
<accession>A0A914N270</accession>
<dbReference type="WBParaSite" id="Minc3s03260g33317">
    <property type="protein sequence ID" value="Minc3s03260g33317"/>
    <property type="gene ID" value="Minc3s03260g33317"/>
</dbReference>
<keyword evidence="1" id="KW-0732">Signal</keyword>
<dbReference type="Proteomes" id="UP000887563">
    <property type="component" value="Unplaced"/>
</dbReference>
<protein>
    <submittedName>
        <fullName evidence="3">Candidate secreted effector</fullName>
    </submittedName>
</protein>
<name>A0A914N270_MELIC</name>
<evidence type="ECO:0000313" key="3">
    <source>
        <dbReference type="WBParaSite" id="Minc3s03260g33317"/>
    </source>
</evidence>
<organism evidence="2 3">
    <name type="scientific">Meloidogyne incognita</name>
    <name type="common">Southern root-knot nematode worm</name>
    <name type="synonym">Oxyuris incognita</name>
    <dbReference type="NCBI Taxonomy" id="6306"/>
    <lineage>
        <taxon>Eukaryota</taxon>
        <taxon>Metazoa</taxon>
        <taxon>Ecdysozoa</taxon>
        <taxon>Nematoda</taxon>
        <taxon>Chromadorea</taxon>
        <taxon>Rhabditida</taxon>
        <taxon>Tylenchina</taxon>
        <taxon>Tylenchomorpha</taxon>
        <taxon>Tylenchoidea</taxon>
        <taxon>Meloidogynidae</taxon>
        <taxon>Meloidogyninae</taxon>
        <taxon>Meloidogyne</taxon>
        <taxon>Meloidogyne incognita group</taxon>
    </lineage>
</organism>
<sequence length="52" mass="5778">MLSIVLGMKCWILCAVLDSPLWFPSLSGEGNLVPPYGESVEHQYAGENKYAY</sequence>
<evidence type="ECO:0000256" key="1">
    <source>
        <dbReference type="SAM" id="SignalP"/>
    </source>
</evidence>